<keyword evidence="5" id="KW-0378">Hydrolase</keyword>
<dbReference type="InterPro" id="IPR006626">
    <property type="entry name" value="PbH1"/>
</dbReference>
<sequence>MLLAAAALGTTAAGMAACGAAPGPPAADDDLPRPSGAPLRRGTVHDVRVAGARGDGVTDDAAAFARALAAARAGDTVFVPAGTYHLVPDRPLLLPAGVLLAGEPGRSVLRITPRGIAAIEVDGADAAVDGLELARAGDVETVLLRVGQVDRLTLSRLVFSGATDTYDAFCHGIQLGVAGDTSTRLTLRDSVFHRLTYGLYQANESRAVTVGIDVSGCTFARNANTDLEFNSPSGSFRDVRVTGCTFRDNDSPGFAVGIAYCARVEVRGNRMTNYRMEALHVEDWSSDVTIEGNTMTACGLTEFAYVQLIQGVTRVVVRGNVFDATSNTEEIAVVHALAGGRGLSAGGRPVVPPTAVTVTGNEFRCSDAVRAVSFEGVTGGSVTGNRVSGLAAQDAVEVTGSTGITVASNAVG</sequence>
<dbReference type="InterPro" id="IPR011050">
    <property type="entry name" value="Pectin_lyase_fold/virulence"/>
</dbReference>
<evidence type="ECO:0000313" key="6">
    <source>
        <dbReference type="Proteomes" id="UP001231924"/>
    </source>
</evidence>
<dbReference type="EMBL" id="JASVWF010000007">
    <property type="protein sequence ID" value="MDL5159576.1"/>
    <property type="molecule type" value="Genomic_DNA"/>
</dbReference>
<keyword evidence="6" id="KW-1185">Reference proteome</keyword>
<name>A0ABT7MFX7_9PSEU</name>
<evidence type="ECO:0000256" key="1">
    <source>
        <dbReference type="SAM" id="MobiDB-lite"/>
    </source>
</evidence>
<dbReference type="RefSeq" id="WP_286056172.1">
    <property type="nucleotide sequence ID" value="NZ_JASVWF010000007.1"/>
</dbReference>
<dbReference type="Proteomes" id="UP001231924">
    <property type="component" value="Unassembled WGS sequence"/>
</dbReference>
<dbReference type="SUPFAM" id="SSF51126">
    <property type="entry name" value="Pectin lyase-like"/>
    <property type="match status" value="1"/>
</dbReference>
<dbReference type="InterPro" id="IPR012334">
    <property type="entry name" value="Pectin_lyas_fold"/>
</dbReference>
<dbReference type="InterPro" id="IPR039448">
    <property type="entry name" value="Beta_helix"/>
</dbReference>
<evidence type="ECO:0000259" key="4">
    <source>
        <dbReference type="Pfam" id="PF13229"/>
    </source>
</evidence>
<comment type="caution">
    <text evidence="5">The sequence shown here is derived from an EMBL/GenBank/DDBJ whole genome shotgun (WGS) entry which is preliminary data.</text>
</comment>
<gene>
    <name evidence="5" type="ORF">QRT03_26655</name>
</gene>
<feature type="signal peptide" evidence="2">
    <location>
        <begin position="1"/>
        <end position="16"/>
    </location>
</feature>
<dbReference type="Pfam" id="PF13229">
    <property type="entry name" value="Beta_helix"/>
    <property type="match status" value="1"/>
</dbReference>
<organism evidence="5 6">
    <name type="scientific">Actinomycetospora termitidis</name>
    <dbReference type="NCBI Taxonomy" id="3053470"/>
    <lineage>
        <taxon>Bacteria</taxon>
        <taxon>Bacillati</taxon>
        <taxon>Actinomycetota</taxon>
        <taxon>Actinomycetes</taxon>
        <taxon>Pseudonocardiales</taxon>
        <taxon>Pseudonocardiaceae</taxon>
        <taxon>Actinomycetospora</taxon>
    </lineage>
</organism>
<reference evidence="5 6" key="1">
    <citation type="submission" date="2023-06" db="EMBL/GenBank/DDBJ databases">
        <title>Actinomycetospora Odt1-22.</title>
        <authorList>
            <person name="Supong K."/>
        </authorList>
    </citation>
    <scope>NUCLEOTIDE SEQUENCE [LARGE SCALE GENOMIC DNA]</scope>
    <source>
        <strain evidence="5 6">Odt1-22</strain>
    </source>
</reference>
<dbReference type="InterPro" id="IPR024535">
    <property type="entry name" value="RHGA/B-epi-like_pectate_lyase"/>
</dbReference>
<dbReference type="Pfam" id="PF12708">
    <property type="entry name" value="Pect-lyase_RHGA_epim"/>
    <property type="match status" value="1"/>
</dbReference>
<feature type="domain" description="Right handed beta helix" evidence="4">
    <location>
        <begin position="176"/>
        <end position="326"/>
    </location>
</feature>
<protein>
    <submittedName>
        <fullName evidence="5">Glycosyl hydrolase family 28-related protein</fullName>
    </submittedName>
</protein>
<feature type="domain" description="Rhamnogalacturonase A/B/Epimerase-like pectate lyase" evidence="3">
    <location>
        <begin position="47"/>
        <end position="113"/>
    </location>
</feature>
<dbReference type="GO" id="GO:0016787">
    <property type="term" value="F:hydrolase activity"/>
    <property type="evidence" value="ECO:0007669"/>
    <property type="project" value="UniProtKB-KW"/>
</dbReference>
<evidence type="ECO:0000259" key="3">
    <source>
        <dbReference type="Pfam" id="PF12708"/>
    </source>
</evidence>
<accession>A0ABT7MFX7</accession>
<dbReference type="SMART" id="SM00710">
    <property type="entry name" value="PbH1"/>
    <property type="match status" value="9"/>
</dbReference>
<keyword evidence="2" id="KW-0732">Signal</keyword>
<evidence type="ECO:0000256" key="2">
    <source>
        <dbReference type="SAM" id="SignalP"/>
    </source>
</evidence>
<feature type="chain" id="PRO_5046548642" evidence="2">
    <location>
        <begin position="17"/>
        <end position="412"/>
    </location>
</feature>
<proteinExistence type="predicted"/>
<dbReference type="Gene3D" id="2.160.20.10">
    <property type="entry name" value="Single-stranded right-handed beta-helix, Pectin lyase-like"/>
    <property type="match status" value="1"/>
</dbReference>
<feature type="region of interest" description="Disordered" evidence="1">
    <location>
        <begin position="21"/>
        <end position="44"/>
    </location>
</feature>
<evidence type="ECO:0000313" key="5">
    <source>
        <dbReference type="EMBL" id="MDL5159576.1"/>
    </source>
</evidence>